<evidence type="ECO:0000256" key="4">
    <source>
        <dbReference type="ARBA" id="ARBA00022729"/>
    </source>
</evidence>
<keyword evidence="4" id="KW-0732">Signal</keyword>
<dbReference type="GO" id="GO:0030245">
    <property type="term" value="P:cellulose catabolic process"/>
    <property type="evidence" value="ECO:0007669"/>
    <property type="project" value="UniProtKB-KW"/>
</dbReference>
<evidence type="ECO:0000256" key="6">
    <source>
        <dbReference type="ARBA" id="ARBA00023001"/>
    </source>
</evidence>
<evidence type="ECO:0000256" key="10">
    <source>
        <dbReference type="SAM" id="MobiDB-lite"/>
    </source>
</evidence>
<dbReference type="PANTHER" id="PTHR33753:SF2">
    <property type="entry name" value="GLYCOSIDE HYDROLASE FAMILY 7 PROTEIN"/>
    <property type="match status" value="1"/>
</dbReference>
<keyword evidence="6" id="KW-0136">Cellulose degradation</keyword>
<evidence type="ECO:0000256" key="2">
    <source>
        <dbReference type="ARBA" id="ARBA00006044"/>
    </source>
</evidence>
<dbReference type="PANTHER" id="PTHR33753">
    <property type="entry name" value="1,4-BETA-D-GLUCAN CELLOBIOHYDROLASE B"/>
    <property type="match status" value="1"/>
</dbReference>
<feature type="region of interest" description="Disordered" evidence="10">
    <location>
        <begin position="1"/>
        <end position="33"/>
    </location>
</feature>
<keyword evidence="5 11" id="KW-0378">Hydrolase</keyword>
<dbReference type="OrthoDB" id="412382at2759"/>
<evidence type="ECO:0000256" key="3">
    <source>
        <dbReference type="ARBA" id="ARBA00012561"/>
    </source>
</evidence>
<feature type="non-terminal residue" evidence="11">
    <location>
        <position position="1"/>
    </location>
</feature>
<keyword evidence="8" id="KW-0326">Glycosidase</keyword>
<dbReference type="Pfam" id="PF00840">
    <property type="entry name" value="Glyco_hydro_7"/>
    <property type="match status" value="1"/>
</dbReference>
<keyword evidence="12" id="KW-1185">Reference proteome</keyword>
<proteinExistence type="inferred from homology"/>
<dbReference type="InterPro" id="IPR001722">
    <property type="entry name" value="Glyco_hydro_7"/>
</dbReference>
<feature type="compositionally biased region" description="Low complexity" evidence="10">
    <location>
        <begin position="14"/>
        <end position="33"/>
    </location>
</feature>
<organism evidence="11 12">
    <name type="scientific">Chrysochromulina tobinii</name>
    <dbReference type="NCBI Taxonomy" id="1460289"/>
    <lineage>
        <taxon>Eukaryota</taxon>
        <taxon>Haptista</taxon>
        <taxon>Haptophyta</taxon>
        <taxon>Prymnesiophyceae</taxon>
        <taxon>Prymnesiales</taxon>
        <taxon>Chrysochromulinaceae</taxon>
        <taxon>Chrysochromulina</taxon>
    </lineage>
</organism>
<dbReference type="InterPro" id="IPR037019">
    <property type="entry name" value="Glyco_hydro_7_sf"/>
</dbReference>
<dbReference type="EMBL" id="JWZX01000263">
    <property type="protein sequence ID" value="KOO53370.1"/>
    <property type="molecule type" value="Genomic_DNA"/>
</dbReference>
<dbReference type="Gene3D" id="2.70.100.10">
    <property type="entry name" value="Glycoside hydrolase, family 7, domain"/>
    <property type="match status" value="1"/>
</dbReference>
<dbReference type="EC" id="3.2.1.91" evidence="3"/>
<comment type="catalytic activity">
    <reaction evidence="1">
        <text>Hydrolysis of (1-&gt;4)-beta-D-glucosidic linkages in cellulose and cellotetraose, releasing cellobiose from the non-reducing ends of the chains.</text>
        <dbReference type="EC" id="3.2.1.91"/>
    </reaction>
</comment>
<evidence type="ECO:0000256" key="9">
    <source>
        <dbReference type="ARBA" id="ARBA00023326"/>
    </source>
</evidence>
<dbReference type="Proteomes" id="UP000037460">
    <property type="component" value="Unassembled WGS sequence"/>
</dbReference>
<protein>
    <recommendedName>
        <fullName evidence="3">cellulose 1,4-beta-cellobiosidase (non-reducing end)</fullName>
        <ecNumber evidence="3">3.2.1.91</ecNumber>
    </recommendedName>
</protein>
<evidence type="ECO:0000256" key="1">
    <source>
        <dbReference type="ARBA" id="ARBA00001641"/>
    </source>
</evidence>
<evidence type="ECO:0000256" key="5">
    <source>
        <dbReference type="ARBA" id="ARBA00022801"/>
    </source>
</evidence>
<reference evidence="12" key="1">
    <citation type="journal article" date="2015" name="PLoS Genet.">
        <title>Genome Sequence and Transcriptome Analyses of Chrysochromulina tobin: Metabolic Tools for Enhanced Algal Fitness in the Prominent Order Prymnesiales (Haptophyceae).</title>
        <authorList>
            <person name="Hovde B.T."/>
            <person name="Deodato C.R."/>
            <person name="Hunsperger H.M."/>
            <person name="Ryken S.A."/>
            <person name="Yost W."/>
            <person name="Jha R.K."/>
            <person name="Patterson J."/>
            <person name="Monnat R.J. Jr."/>
            <person name="Barlow S.B."/>
            <person name="Starkenburg S.R."/>
            <person name="Cattolico R.A."/>
        </authorList>
    </citation>
    <scope>NUCLEOTIDE SEQUENCE</scope>
    <source>
        <strain evidence="12">CCMP291</strain>
    </source>
</reference>
<evidence type="ECO:0000256" key="7">
    <source>
        <dbReference type="ARBA" id="ARBA00023277"/>
    </source>
</evidence>
<accession>A0A0M0LQM8</accession>
<evidence type="ECO:0000313" key="12">
    <source>
        <dbReference type="Proteomes" id="UP000037460"/>
    </source>
</evidence>
<dbReference type="GO" id="GO:0016162">
    <property type="term" value="F:cellulose 1,4-beta-cellobiosidase activity"/>
    <property type="evidence" value="ECO:0007669"/>
    <property type="project" value="UniProtKB-EC"/>
</dbReference>
<name>A0A0M0LQM8_9EUKA</name>
<dbReference type="SUPFAM" id="SSF49899">
    <property type="entry name" value="Concanavalin A-like lectins/glucanases"/>
    <property type="match status" value="1"/>
</dbReference>
<dbReference type="InterPro" id="IPR013320">
    <property type="entry name" value="ConA-like_dom_sf"/>
</dbReference>
<dbReference type="AlphaFoldDB" id="A0A0M0LQM8"/>
<sequence length="107" mass="11530">LVFTGSKFGRNRRPSCGPSRPSPPSSDGSDCSRNPMLYKTVTAIAIATASAQKSCAQNCVLEGADEEYTDTYGVKASGDKLDLQFVTQGPYSKNVGSRTYLMNDEHK</sequence>
<evidence type="ECO:0000256" key="8">
    <source>
        <dbReference type="ARBA" id="ARBA00023295"/>
    </source>
</evidence>
<keyword evidence="9" id="KW-0624">Polysaccharide degradation</keyword>
<comment type="similarity">
    <text evidence="2">Belongs to the glycosyl hydrolase 7 (cellulase C) family.</text>
</comment>
<keyword evidence="7" id="KW-0119">Carbohydrate metabolism</keyword>
<evidence type="ECO:0000313" key="11">
    <source>
        <dbReference type="EMBL" id="KOO53370.1"/>
    </source>
</evidence>
<gene>
    <name evidence="11" type="ORF">Ctob_016628</name>
</gene>
<comment type="caution">
    <text evidence="11">The sequence shown here is derived from an EMBL/GenBank/DDBJ whole genome shotgun (WGS) entry which is preliminary data.</text>
</comment>